<evidence type="ECO:0000313" key="2">
    <source>
        <dbReference type="EMBL" id="CAJ1954696.1"/>
    </source>
</evidence>
<dbReference type="AlphaFoldDB" id="A0AAD2JJ82"/>
<proteinExistence type="predicted"/>
<evidence type="ECO:0000256" key="1">
    <source>
        <dbReference type="SAM" id="MobiDB-lite"/>
    </source>
</evidence>
<protein>
    <submittedName>
        <fullName evidence="2">Uncharacterized protein</fullName>
    </submittedName>
</protein>
<dbReference type="EMBL" id="CAKOGP040001869">
    <property type="protein sequence ID" value="CAJ1954696.1"/>
    <property type="molecule type" value="Genomic_DNA"/>
</dbReference>
<comment type="caution">
    <text evidence="2">The sequence shown here is derived from an EMBL/GenBank/DDBJ whole genome shotgun (WGS) entry which is preliminary data.</text>
</comment>
<organism evidence="2 3">
    <name type="scientific">Cylindrotheca closterium</name>
    <dbReference type="NCBI Taxonomy" id="2856"/>
    <lineage>
        <taxon>Eukaryota</taxon>
        <taxon>Sar</taxon>
        <taxon>Stramenopiles</taxon>
        <taxon>Ochrophyta</taxon>
        <taxon>Bacillariophyta</taxon>
        <taxon>Bacillariophyceae</taxon>
        <taxon>Bacillariophycidae</taxon>
        <taxon>Bacillariales</taxon>
        <taxon>Bacillariaceae</taxon>
        <taxon>Cylindrotheca</taxon>
    </lineage>
</organism>
<dbReference type="Proteomes" id="UP001295423">
    <property type="component" value="Unassembled WGS sequence"/>
</dbReference>
<accession>A0AAD2JJ82</accession>
<feature type="compositionally biased region" description="Low complexity" evidence="1">
    <location>
        <begin position="36"/>
        <end position="49"/>
    </location>
</feature>
<keyword evidence="3" id="KW-1185">Reference proteome</keyword>
<feature type="region of interest" description="Disordered" evidence="1">
    <location>
        <begin position="36"/>
        <end position="56"/>
    </location>
</feature>
<name>A0AAD2JJ82_9STRA</name>
<evidence type="ECO:0000313" key="3">
    <source>
        <dbReference type="Proteomes" id="UP001295423"/>
    </source>
</evidence>
<sequence length="411" mass="47013">MMRRKSKGNALSPSGSLGSNDGINGHCLPTLCADSPSLSMSSSSSPKQQSRSRIRMPKTRRPFQKILLDRKVWIRILLVSLLFWKRYAIRRQCHRYLAFYLAWRADTVDGSLWRGTLPSYQWKAATLKNVQADLVVSHCDLPLDWIFKWTKAITFDKITVISKCGKPVEGAPPNANIVTLPNLGRCDQSYAHYLLNHYDDYGEYDAPAADKEGQDHRKDKLIVFTKDNDNMNRDIVSRHRSFEEMVTIAQSTGFACQEEQLWGYSPDHYFKICQPSAYMNWTAMAPYSRDTYVRLPRDDASEFPSRNGKTLKDYILKLNIPAPESDIAPMCFGGNFLFNAKYLRQHPKELWERLEKSLSRGNNIAEGHYAERLWAHLLSPPLSHAKVQEILKQHDSAACPIEVNRAGVLTK</sequence>
<gene>
    <name evidence="2" type="ORF">CYCCA115_LOCUS15288</name>
</gene>
<reference evidence="2" key="1">
    <citation type="submission" date="2023-08" db="EMBL/GenBank/DDBJ databases">
        <authorList>
            <person name="Audoor S."/>
            <person name="Bilcke G."/>
        </authorList>
    </citation>
    <scope>NUCLEOTIDE SEQUENCE</scope>
</reference>